<evidence type="ECO:0000256" key="1">
    <source>
        <dbReference type="SAM" id="SignalP"/>
    </source>
</evidence>
<dbReference type="SUPFAM" id="SSF53850">
    <property type="entry name" value="Periplasmic binding protein-like II"/>
    <property type="match status" value="1"/>
</dbReference>
<evidence type="ECO:0000313" key="4">
    <source>
        <dbReference type="Proteomes" id="UP000606044"/>
    </source>
</evidence>
<dbReference type="InterPro" id="IPR027939">
    <property type="entry name" value="NMT1/THI5"/>
</dbReference>
<keyword evidence="1" id="KW-0732">Signal</keyword>
<evidence type="ECO:0000313" key="3">
    <source>
        <dbReference type="EMBL" id="GGF68714.1"/>
    </source>
</evidence>
<reference evidence="3" key="2">
    <citation type="submission" date="2020-09" db="EMBL/GenBank/DDBJ databases">
        <authorList>
            <person name="Sun Q."/>
            <person name="Sedlacek I."/>
        </authorList>
    </citation>
    <scope>NUCLEOTIDE SEQUENCE</scope>
    <source>
        <strain evidence="3">CCM 7897</strain>
    </source>
</reference>
<dbReference type="Proteomes" id="UP000606044">
    <property type="component" value="Unassembled WGS sequence"/>
</dbReference>
<proteinExistence type="predicted"/>
<accession>A0A917C5D4</accession>
<dbReference type="InterPro" id="IPR015168">
    <property type="entry name" value="SsuA/THI5"/>
</dbReference>
<keyword evidence="4" id="KW-1185">Reference proteome</keyword>
<dbReference type="RefSeq" id="WP_244644435.1">
    <property type="nucleotide sequence ID" value="NZ_BMCT01000004.1"/>
</dbReference>
<dbReference type="GO" id="GO:0009228">
    <property type="term" value="P:thiamine biosynthetic process"/>
    <property type="evidence" value="ECO:0007669"/>
    <property type="project" value="InterPro"/>
</dbReference>
<dbReference type="PANTHER" id="PTHR31528:SF3">
    <property type="entry name" value="THIAMINE BIOSYNTHESIS PROTEIN HI_0357-RELATED"/>
    <property type="match status" value="1"/>
</dbReference>
<dbReference type="EMBL" id="BMCT01000004">
    <property type="protein sequence ID" value="GGF68714.1"/>
    <property type="molecule type" value="Genomic_DNA"/>
</dbReference>
<evidence type="ECO:0000259" key="2">
    <source>
        <dbReference type="Pfam" id="PF09084"/>
    </source>
</evidence>
<feature type="signal peptide" evidence="1">
    <location>
        <begin position="1"/>
        <end position="32"/>
    </location>
</feature>
<dbReference type="AlphaFoldDB" id="A0A917C5D4"/>
<reference evidence="3" key="1">
    <citation type="journal article" date="2014" name="Int. J. Syst. Evol. Microbiol.">
        <title>Complete genome sequence of Corynebacterium casei LMG S-19264T (=DSM 44701T), isolated from a smear-ripened cheese.</title>
        <authorList>
            <consortium name="US DOE Joint Genome Institute (JGI-PGF)"/>
            <person name="Walter F."/>
            <person name="Albersmeier A."/>
            <person name="Kalinowski J."/>
            <person name="Ruckert C."/>
        </authorList>
    </citation>
    <scope>NUCLEOTIDE SEQUENCE</scope>
    <source>
        <strain evidence="3">CCM 7897</strain>
    </source>
</reference>
<name>A0A917C5D4_9HYPH</name>
<dbReference type="Pfam" id="PF09084">
    <property type="entry name" value="NMT1"/>
    <property type="match status" value="1"/>
</dbReference>
<organism evidence="3 4">
    <name type="scientific">Azorhizobium oxalatiphilum</name>
    <dbReference type="NCBI Taxonomy" id="980631"/>
    <lineage>
        <taxon>Bacteria</taxon>
        <taxon>Pseudomonadati</taxon>
        <taxon>Pseudomonadota</taxon>
        <taxon>Alphaproteobacteria</taxon>
        <taxon>Hyphomicrobiales</taxon>
        <taxon>Xanthobacteraceae</taxon>
        <taxon>Azorhizobium</taxon>
    </lineage>
</organism>
<gene>
    <name evidence="3" type="ORF">GCM10007301_30480</name>
</gene>
<dbReference type="Gene3D" id="3.40.190.10">
    <property type="entry name" value="Periplasmic binding protein-like II"/>
    <property type="match status" value="2"/>
</dbReference>
<dbReference type="PANTHER" id="PTHR31528">
    <property type="entry name" value="4-AMINO-5-HYDROXYMETHYL-2-METHYLPYRIMIDINE PHOSPHATE SYNTHASE THI11-RELATED"/>
    <property type="match status" value="1"/>
</dbReference>
<feature type="chain" id="PRO_5037203626" description="SsuA/THI5-like domain-containing protein" evidence="1">
    <location>
        <begin position="33"/>
        <end position="334"/>
    </location>
</feature>
<protein>
    <recommendedName>
        <fullName evidence="2">SsuA/THI5-like domain-containing protein</fullName>
    </recommendedName>
</protein>
<sequence>MSMSFSSRTRLVCAGVLSALMLAAASAAPVRADEKVSVRLDFSPWGVHAGMHLAKEKGWFKEVGLDVDVQDGRGSGNTLQLVNAGQVDVGQIQLGLLPQARENGSTVKSFAGIDKRTDLAVLVDKDSPIQKVQDFKGKSLVVFAASPWAPFIDYWLKQGGLDRTTVNVMVVDPAAVWGTYSAKRADGLMSTVPSAIPVVEPNRPSKAILAEDVGIAFPSYGLIATEKTIEGRKDALKKLVQVQQKSWDYIRNGHVEEAAEAIIKQRPDAKLNKKVLMEQIQLTIDFFDTPETKGKPIGYQAKEDWIKAQKSAETAGAIKPGTDPATYYTNEFIQ</sequence>
<feature type="domain" description="SsuA/THI5-like" evidence="2">
    <location>
        <begin position="47"/>
        <end position="252"/>
    </location>
</feature>
<comment type="caution">
    <text evidence="3">The sequence shown here is derived from an EMBL/GenBank/DDBJ whole genome shotgun (WGS) entry which is preliminary data.</text>
</comment>